<protein>
    <submittedName>
        <fullName evidence="3">SDR family oxidoreductase</fullName>
    </submittedName>
</protein>
<reference evidence="3" key="1">
    <citation type="submission" date="2021-04" db="EMBL/GenBank/DDBJ databases">
        <title>novel species isolated from subtropical streams in China.</title>
        <authorList>
            <person name="Lu H."/>
        </authorList>
    </citation>
    <scope>NUCLEOTIDE SEQUENCE</scope>
    <source>
        <strain evidence="3">FT137W</strain>
    </source>
</reference>
<dbReference type="AlphaFoldDB" id="A0A941IGD1"/>
<evidence type="ECO:0000313" key="4">
    <source>
        <dbReference type="Proteomes" id="UP000678545"/>
    </source>
</evidence>
<evidence type="ECO:0000256" key="2">
    <source>
        <dbReference type="ARBA" id="ARBA00023002"/>
    </source>
</evidence>
<sequence length="268" mass="28584">MSEASSTRVALITGAARRIGRQIALALARQGWDIVVHYGRSEIEARKVVEEIENLGQRATCIQAELGDEVQIRSIVPAAMAIFGRLDCVVNNASLFEGDSAKDFTSASLDKHMHANLMAPIILAQDLYSVQPSGCVAGMASVINILDQKLFNLNPDYLSYTLSKAALQTSTVMLAQALAPKLRVVGIAPGLSMVSGEQSASDFEAAHRITPLGRSSLPEDIAEAVCYAANAKAVTGSTLIVDGGQHLIPTQRDVMFLATAQANQKETF</sequence>
<comment type="caution">
    <text evidence="3">The sequence shown here is derived from an EMBL/GenBank/DDBJ whole genome shotgun (WGS) entry which is preliminary data.</text>
</comment>
<name>A0A941IGD1_9BURK</name>
<organism evidence="3 4">
    <name type="scientific">Undibacterium fentianense</name>
    <dbReference type="NCBI Taxonomy" id="2828728"/>
    <lineage>
        <taxon>Bacteria</taxon>
        <taxon>Pseudomonadati</taxon>
        <taxon>Pseudomonadota</taxon>
        <taxon>Betaproteobacteria</taxon>
        <taxon>Burkholderiales</taxon>
        <taxon>Oxalobacteraceae</taxon>
        <taxon>Undibacterium</taxon>
    </lineage>
</organism>
<evidence type="ECO:0000256" key="1">
    <source>
        <dbReference type="ARBA" id="ARBA00006484"/>
    </source>
</evidence>
<dbReference type="Gene3D" id="3.40.50.720">
    <property type="entry name" value="NAD(P)-binding Rossmann-like Domain"/>
    <property type="match status" value="1"/>
</dbReference>
<dbReference type="Pfam" id="PF13561">
    <property type="entry name" value="adh_short_C2"/>
    <property type="match status" value="1"/>
</dbReference>
<evidence type="ECO:0000313" key="3">
    <source>
        <dbReference type="EMBL" id="MBR7799890.1"/>
    </source>
</evidence>
<dbReference type="Proteomes" id="UP000678545">
    <property type="component" value="Unassembled WGS sequence"/>
</dbReference>
<dbReference type="SUPFAM" id="SSF51735">
    <property type="entry name" value="NAD(P)-binding Rossmann-fold domains"/>
    <property type="match status" value="1"/>
</dbReference>
<dbReference type="PANTHER" id="PTHR43639">
    <property type="entry name" value="OXIDOREDUCTASE, SHORT-CHAIN DEHYDROGENASE/REDUCTASE FAMILY (AFU_ORTHOLOGUE AFUA_5G02870)"/>
    <property type="match status" value="1"/>
</dbReference>
<keyword evidence="2" id="KW-0560">Oxidoreductase</keyword>
<dbReference type="InterPro" id="IPR036291">
    <property type="entry name" value="NAD(P)-bd_dom_sf"/>
</dbReference>
<dbReference type="EMBL" id="JAGSPJ010000002">
    <property type="protein sequence ID" value="MBR7799890.1"/>
    <property type="molecule type" value="Genomic_DNA"/>
</dbReference>
<dbReference type="RefSeq" id="WP_212674996.1">
    <property type="nucleotide sequence ID" value="NZ_JAGSPJ010000002.1"/>
</dbReference>
<dbReference type="PRINTS" id="PR00080">
    <property type="entry name" value="SDRFAMILY"/>
</dbReference>
<dbReference type="InterPro" id="IPR002347">
    <property type="entry name" value="SDR_fam"/>
</dbReference>
<dbReference type="PRINTS" id="PR00081">
    <property type="entry name" value="GDHRDH"/>
</dbReference>
<dbReference type="NCBIfam" id="NF006597">
    <property type="entry name" value="PRK09134.1"/>
    <property type="match status" value="1"/>
</dbReference>
<dbReference type="GO" id="GO:0016491">
    <property type="term" value="F:oxidoreductase activity"/>
    <property type="evidence" value="ECO:0007669"/>
    <property type="project" value="UniProtKB-KW"/>
</dbReference>
<proteinExistence type="inferred from homology"/>
<accession>A0A941IGD1</accession>
<dbReference type="PANTHER" id="PTHR43639:SF1">
    <property type="entry name" value="SHORT-CHAIN DEHYDROGENASE_REDUCTASE FAMILY PROTEIN"/>
    <property type="match status" value="1"/>
</dbReference>
<comment type="similarity">
    <text evidence="1">Belongs to the short-chain dehydrogenases/reductases (SDR) family.</text>
</comment>
<gene>
    <name evidence="3" type="ORF">KDM90_07765</name>
</gene>
<keyword evidence="4" id="KW-1185">Reference proteome</keyword>